<evidence type="ECO:0000313" key="2">
    <source>
        <dbReference type="EMBL" id="NEZ57663.1"/>
    </source>
</evidence>
<name>A0A6M0RPH4_9CYAN</name>
<dbReference type="Pfam" id="PF21537">
    <property type="entry name" value="DUF1980_C"/>
    <property type="match status" value="1"/>
</dbReference>
<dbReference type="PANTHER" id="PTHR40047">
    <property type="entry name" value="UPF0703 PROTEIN YCGQ"/>
    <property type="match status" value="1"/>
</dbReference>
<proteinExistence type="predicted"/>
<dbReference type="InterPro" id="IPR048447">
    <property type="entry name" value="DUF1980_C"/>
</dbReference>
<accession>A0A6M0RPH4</accession>
<sequence>MVTRFPLLKNLAQWVTGTQAKTAEADENKAAIDIWSYAEPAGEEPDPLKRNVLQWRRLITSVREPLDIFPGQPVDIVGFVHRQFPGAPNQFVLARRIIRCCLADTVPLGLAIHIDTADDFENDTWLQVQGVFGTVDVRNRPTLVVIPKQIQSIPEPKKAYINGVF</sequence>
<dbReference type="PANTHER" id="PTHR40047:SF1">
    <property type="entry name" value="UPF0703 PROTEIN YCGQ"/>
    <property type="match status" value="1"/>
</dbReference>
<dbReference type="AlphaFoldDB" id="A0A6M0RPH4"/>
<keyword evidence="3" id="KW-1185">Reference proteome</keyword>
<dbReference type="Proteomes" id="UP000481033">
    <property type="component" value="Unassembled WGS sequence"/>
</dbReference>
<dbReference type="InterPro" id="IPR052955">
    <property type="entry name" value="UPF0703_membrane_permease"/>
</dbReference>
<dbReference type="RefSeq" id="WP_163699792.1">
    <property type="nucleotide sequence ID" value="NZ_QXHD01000004.1"/>
</dbReference>
<evidence type="ECO:0000259" key="1">
    <source>
        <dbReference type="Pfam" id="PF21537"/>
    </source>
</evidence>
<organism evidence="2 3">
    <name type="scientific">Adonisia turfae CCMR0081</name>
    <dbReference type="NCBI Taxonomy" id="2292702"/>
    <lineage>
        <taxon>Bacteria</taxon>
        <taxon>Bacillati</taxon>
        <taxon>Cyanobacteriota</taxon>
        <taxon>Adonisia</taxon>
        <taxon>Adonisia turfae</taxon>
    </lineage>
</organism>
<evidence type="ECO:0000313" key="3">
    <source>
        <dbReference type="Proteomes" id="UP000481033"/>
    </source>
</evidence>
<protein>
    <submittedName>
        <fullName evidence="2">TIGR03943 family protein</fullName>
    </submittedName>
</protein>
<reference evidence="2 3" key="1">
    <citation type="journal article" date="2020" name="Microb. Ecol.">
        <title>Ecogenomics of the Marine Benthic Filamentous Cyanobacterium Adonisia.</title>
        <authorList>
            <person name="Walter J.M."/>
            <person name="Coutinho F.H."/>
            <person name="Leomil L."/>
            <person name="Hargreaves P.I."/>
            <person name="Campeao M.E."/>
            <person name="Vieira V.V."/>
            <person name="Silva B.S."/>
            <person name="Fistarol G.O."/>
            <person name="Salomon P.S."/>
            <person name="Sawabe T."/>
            <person name="Mino S."/>
            <person name="Hosokawa M."/>
            <person name="Miyashita H."/>
            <person name="Maruyama F."/>
            <person name="van Verk M.C."/>
            <person name="Dutilh B.E."/>
            <person name="Thompson C.C."/>
            <person name="Thompson F.L."/>
        </authorList>
    </citation>
    <scope>NUCLEOTIDE SEQUENCE [LARGE SCALE GENOMIC DNA]</scope>
    <source>
        <strain evidence="2 3">CCMR0081</strain>
    </source>
</reference>
<gene>
    <name evidence="2" type="ORF">DXZ20_18750</name>
</gene>
<feature type="domain" description="DUF1980" evidence="1">
    <location>
        <begin position="56"/>
        <end position="161"/>
    </location>
</feature>
<comment type="caution">
    <text evidence="2">The sequence shown here is derived from an EMBL/GenBank/DDBJ whole genome shotgun (WGS) entry which is preliminary data.</text>
</comment>
<dbReference type="EMBL" id="QXHD01000004">
    <property type="protein sequence ID" value="NEZ57663.1"/>
    <property type="molecule type" value="Genomic_DNA"/>
</dbReference>
<dbReference type="InterPro" id="IPR015402">
    <property type="entry name" value="DUF1980"/>
</dbReference>
<dbReference type="NCBIfam" id="TIGR03943">
    <property type="entry name" value="TIGR03943 family putative permease subunit"/>
    <property type="match status" value="1"/>
</dbReference>